<keyword evidence="8" id="KW-1185">Reference proteome</keyword>
<dbReference type="OrthoDB" id="10054429at2759"/>
<feature type="transmembrane region" description="Helical" evidence="6">
    <location>
        <begin position="76"/>
        <end position="95"/>
    </location>
</feature>
<feature type="transmembrane region" description="Helical" evidence="6">
    <location>
        <begin position="406"/>
        <end position="425"/>
    </location>
</feature>
<feature type="transmembrane region" description="Helical" evidence="6">
    <location>
        <begin position="44"/>
        <end position="70"/>
    </location>
</feature>
<comment type="caution">
    <text evidence="7">The sequence shown here is derived from an EMBL/GenBank/DDBJ whole genome shotgun (WGS) entry which is preliminary data.</text>
</comment>
<dbReference type="STRING" id="177199.A0A420Y6D7"/>
<keyword evidence="4 6" id="KW-1133">Transmembrane helix</keyword>
<evidence type="ECO:0000256" key="1">
    <source>
        <dbReference type="ARBA" id="ARBA00004141"/>
    </source>
</evidence>
<evidence type="ECO:0000256" key="5">
    <source>
        <dbReference type="ARBA" id="ARBA00023136"/>
    </source>
</evidence>
<feature type="transmembrane region" description="Helical" evidence="6">
    <location>
        <begin position="276"/>
        <end position="297"/>
    </location>
</feature>
<evidence type="ECO:0000256" key="4">
    <source>
        <dbReference type="ARBA" id="ARBA00022989"/>
    </source>
</evidence>
<dbReference type="Gene3D" id="1.20.1740.10">
    <property type="entry name" value="Amino acid/polyamine transporter I"/>
    <property type="match status" value="1"/>
</dbReference>
<keyword evidence="2" id="KW-0813">Transport</keyword>
<sequence length="564" mass="61844">MAKSEEISSTPPETTNAIDVADADAYHLAQLGYKQELQRNFSQWSLISFGVTLTATWAALGGALAGGIYAGGPAGVIYGFILTLVGQCFVGATIAEFASSYPTTGGMYHWAAYLSPPRLAPFFSWLTGWNTIWAYITSVAAVCCTSGTQIIGLVALAKDDYEIERWHIFLILELLNLVTLLMVVFGNKLIPTVNKVTMWWFLASFFVVSVTVLAMAPTHRSAAEVFTEFTNSTGWSSTGMAFISGIINPAFAIAVLDSTTHISEEVPRPEKNVPKAIGYTLLCACLTGWFFLMAIFFSYQDLEGLLETNTGLPIAELFRQATGSSAGGFGLTFLLMTSNLCTVWNCQLTQGRIYWAMARDSGVPFSDYFSVVHPGLHVPLRAHIFTAVVVALLGILYMWADTAFNAFIAANLVFFNLCYLIPVGVNIFRGRRTLVPGWFHMKRYGMFVNIVAICWIIFLIVFLEIPYFMPVDAESMNYTCVIVGAGLVFELAYFVWKRKSYHGPTLDEQLAEVVHGVEVPVHMHDQGMPQNIAKSNDVSVSKSGIVGCQEGNSQGGSNVEQPNI</sequence>
<reference evidence="7 8" key="1">
    <citation type="submission" date="2018-08" db="EMBL/GenBank/DDBJ databases">
        <title>Draft genome of the lignicolous fungus Coniochaeta pulveracea.</title>
        <authorList>
            <person name="Borstlap C.J."/>
            <person name="De Witt R.N."/>
            <person name="Botha A."/>
            <person name="Volschenk H."/>
        </authorList>
    </citation>
    <scope>NUCLEOTIDE SEQUENCE [LARGE SCALE GENOMIC DNA]</scope>
    <source>
        <strain evidence="7 8">CAB683</strain>
    </source>
</reference>
<dbReference type="Pfam" id="PF13520">
    <property type="entry name" value="AA_permease_2"/>
    <property type="match status" value="1"/>
</dbReference>
<dbReference type="EMBL" id="QVQW01000042">
    <property type="protein sequence ID" value="RKU43458.1"/>
    <property type="molecule type" value="Genomic_DNA"/>
</dbReference>
<gene>
    <name evidence="7" type="ORF">DL546_000795</name>
</gene>
<protein>
    <submittedName>
        <fullName evidence="7">Uncharacterized protein</fullName>
    </submittedName>
</protein>
<feature type="transmembrane region" description="Helical" evidence="6">
    <location>
        <begin position="132"/>
        <end position="156"/>
    </location>
</feature>
<evidence type="ECO:0000256" key="2">
    <source>
        <dbReference type="ARBA" id="ARBA00022448"/>
    </source>
</evidence>
<keyword evidence="5 6" id="KW-0472">Membrane</keyword>
<dbReference type="InterPro" id="IPR002293">
    <property type="entry name" value="AA/rel_permease1"/>
</dbReference>
<name>A0A420Y6D7_9PEZI</name>
<comment type="subcellular location">
    <subcellularLocation>
        <location evidence="1">Membrane</location>
        <topology evidence="1">Multi-pass membrane protein</topology>
    </subcellularLocation>
</comment>
<feature type="transmembrane region" description="Helical" evidence="6">
    <location>
        <begin position="237"/>
        <end position="256"/>
    </location>
</feature>
<organism evidence="7 8">
    <name type="scientific">Coniochaeta pulveracea</name>
    <dbReference type="NCBI Taxonomy" id="177199"/>
    <lineage>
        <taxon>Eukaryota</taxon>
        <taxon>Fungi</taxon>
        <taxon>Dikarya</taxon>
        <taxon>Ascomycota</taxon>
        <taxon>Pezizomycotina</taxon>
        <taxon>Sordariomycetes</taxon>
        <taxon>Sordariomycetidae</taxon>
        <taxon>Coniochaetales</taxon>
        <taxon>Coniochaetaceae</taxon>
        <taxon>Coniochaeta</taxon>
    </lineage>
</organism>
<feature type="transmembrane region" description="Helical" evidence="6">
    <location>
        <begin position="446"/>
        <end position="469"/>
    </location>
</feature>
<dbReference type="PANTHER" id="PTHR45649">
    <property type="entry name" value="AMINO-ACID PERMEASE BAT1"/>
    <property type="match status" value="1"/>
</dbReference>
<feature type="transmembrane region" description="Helical" evidence="6">
    <location>
        <begin position="475"/>
        <end position="496"/>
    </location>
</feature>
<dbReference type="GO" id="GO:0022857">
    <property type="term" value="F:transmembrane transporter activity"/>
    <property type="evidence" value="ECO:0007669"/>
    <property type="project" value="InterPro"/>
</dbReference>
<evidence type="ECO:0000256" key="3">
    <source>
        <dbReference type="ARBA" id="ARBA00022692"/>
    </source>
</evidence>
<dbReference type="Proteomes" id="UP000275385">
    <property type="component" value="Unassembled WGS sequence"/>
</dbReference>
<evidence type="ECO:0000256" key="6">
    <source>
        <dbReference type="SAM" id="Phobius"/>
    </source>
</evidence>
<evidence type="ECO:0000313" key="7">
    <source>
        <dbReference type="EMBL" id="RKU43458.1"/>
    </source>
</evidence>
<dbReference type="PIRSF" id="PIRSF006060">
    <property type="entry name" value="AA_transporter"/>
    <property type="match status" value="1"/>
</dbReference>
<keyword evidence="3 6" id="KW-0812">Transmembrane</keyword>
<dbReference type="GO" id="GO:0016020">
    <property type="term" value="C:membrane"/>
    <property type="evidence" value="ECO:0007669"/>
    <property type="project" value="UniProtKB-SubCell"/>
</dbReference>
<dbReference type="PANTHER" id="PTHR45649:SF20">
    <property type="entry name" value="TRANSPORTER, PUTATIVE (EUROFUNG)-RELATED"/>
    <property type="match status" value="1"/>
</dbReference>
<accession>A0A420Y6D7</accession>
<evidence type="ECO:0000313" key="8">
    <source>
        <dbReference type="Proteomes" id="UP000275385"/>
    </source>
</evidence>
<feature type="transmembrane region" description="Helical" evidence="6">
    <location>
        <begin position="382"/>
        <end position="400"/>
    </location>
</feature>
<proteinExistence type="predicted"/>
<feature type="transmembrane region" description="Helical" evidence="6">
    <location>
        <begin position="198"/>
        <end position="216"/>
    </location>
</feature>
<feature type="transmembrane region" description="Helical" evidence="6">
    <location>
        <begin position="168"/>
        <end position="186"/>
    </location>
</feature>
<dbReference type="AlphaFoldDB" id="A0A420Y6D7"/>